<comment type="catalytic activity">
    <reaction evidence="4">
        <text>(2R,3S)-2,3-dihydroxy-2,3-dihydro-p-cumate + NAD(+) = 2,3-dihydroxy-p-cumate + NADH + H(+)</text>
        <dbReference type="Rhea" id="RHEA:23772"/>
        <dbReference type="ChEBI" id="CHEBI:15378"/>
        <dbReference type="ChEBI" id="CHEBI:36647"/>
        <dbReference type="ChEBI" id="CHEBI:57540"/>
        <dbReference type="ChEBI" id="CHEBI:57945"/>
        <dbReference type="ChEBI" id="CHEBI:58420"/>
        <dbReference type="EC" id="1.3.1.58"/>
    </reaction>
</comment>
<evidence type="ECO:0000256" key="2">
    <source>
        <dbReference type="ARBA" id="ARBA00023002"/>
    </source>
</evidence>
<evidence type="ECO:0000313" key="10">
    <source>
        <dbReference type="Proteomes" id="UP000036102"/>
    </source>
</evidence>
<dbReference type="EC" id="1.3.1.58" evidence="6"/>
<dbReference type="NCBIfam" id="NF006072">
    <property type="entry name" value="PRK08217.1"/>
    <property type="match status" value="1"/>
</dbReference>
<dbReference type="PROSITE" id="PS00061">
    <property type="entry name" value="ADH_SHORT"/>
    <property type="match status" value="1"/>
</dbReference>
<dbReference type="InterPro" id="IPR002347">
    <property type="entry name" value="SDR_fam"/>
</dbReference>
<dbReference type="SMART" id="SM00822">
    <property type="entry name" value="PKS_KR"/>
    <property type="match status" value="1"/>
</dbReference>
<proteinExistence type="inferred from homology"/>
<feature type="domain" description="Ketoreductase" evidence="8">
    <location>
        <begin position="6"/>
        <end position="199"/>
    </location>
</feature>
<evidence type="ECO:0000256" key="1">
    <source>
        <dbReference type="ARBA" id="ARBA00006484"/>
    </source>
</evidence>
<dbReference type="Pfam" id="PF13561">
    <property type="entry name" value="adh_short_C2"/>
    <property type="match status" value="1"/>
</dbReference>
<evidence type="ECO:0000256" key="7">
    <source>
        <dbReference type="ARBA" id="ARBA00073443"/>
    </source>
</evidence>
<evidence type="ECO:0000259" key="8">
    <source>
        <dbReference type="SMART" id="SM00822"/>
    </source>
</evidence>
<dbReference type="RefSeq" id="WP_048495149.1">
    <property type="nucleotide sequence ID" value="NZ_JADQCF010000013.1"/>
</dbReference>
<dbReference type="GO" id="GO:0016616">
    <property type="term" value="F:oxidoreductase activity, acting on the CH-OH group of donors, NAD or NADP as acceptor"/>
    <property type="evidence" value="ECO:0007669"/>
    <property type="project" value="TreeGrafter"/>
</dbReference>
<dbReference type="InterPro" id="IPR057326">
    <property type="entry name" value="KR_dom"/>
</dbReference>
<keyword evidence="2 9" id="KW-0560">Oxidoreductase</keyword>
<keyword evidence="10" id="KW-1185">Reference proteome</keyword>
<comment type="pathway">
    <text evidence="5">Aromatic compound metabolism; p-cumate degradation; acetaldehyde and pyruvate from p-cumate: step 2/7.</text>
</comment>
<evidence type="ECO:0000256" key="6">
    <source>
        <dbReference type="ARBA" id="ARBA00066455"/>
    </source>
</evidence>
<dbReference type="PANTHER" id="PTHR42760:SF135">
    <property type="entry name" value="BLL7886 PROTEIN"/>
    <property type="match status" value="1"/>
</dbReference>
<dbReference type="Gene3D" id="3.40.50.720">
    <property type="entry name" value="NAD(P)-binding Rossmann-like Domain"/>
    <property type="match status" value="1"/>
</dbReference>
<dbReference type="AlphaFoldDB" id="A0A0J7JAU9"/>
<dbReference type="STRING" id="1658765.Msub_11195"/>
<comment type="caution">
    <text evidence="9">The sequence shown here is derived from an EMBL/GenBank/DDBJ whole genome shotgun (WGS) entry which is preliminary data.</text>
</comment>
<evidence type="ECO:0000256" key="3">
    <source>
        <dbReference type="ARBA" id="ARBA00042907"/>
    </source>
</evidence>
<reference evidence="9 10" key="1">
    <citation type="submission" date="2015-06" db="EMBL/GenBank/DDBJ databases">
        <title>Marinobacter subterrani, a genetically tractable neutrophilic iron-oxidizing strain isolated from the Soudan Iron Mine.</title>
        <authorList>
            <person name="Bonis B.M."/>
            <person name="Gralnick J.A."/>
        </authorList>
    </citation>
    <scope>NUCLEOTIDE SEQUENCE [LARGE SCALE GENOMIC DNA]</scope>
    <source>
        <strain evidence="9 10">JG233</strain>
    </source>
</reference>
<evidence type="ECO:0000256" key="5">
    <source>
        <dbReference type="ARBA" id="ARBA00060518"/>
    </source>
</evidence>
<dbReference type="EMBL" id="LFBU01000001">
    <property type="protein sequence ID" value="KMQ74996.1"/>
    <property type="molecule type" value="Genomic_DNA"/>
</dbReference>
<comment type="similarity">
    <text evidence="1">Belongs to the short-chain dehydrogenases/reductases (SDR) family.</text>
</comment>
<dbReference type="PRINTS" id="PR00080">
    <property type="entry name" value="SDRFAMILY"/>
</dbReference>
<dbReference type="PANTHER" id="PTHR42760">
    <property type="entry name" value="SHORT-CHAIN DEHYDROGENASES/REDUCTASES FAMILY MEMBER"/>
    <property type="match status" value="1"/>
</dbReference>
<dbReference type="Proteomes" id="UP000036102">
    <property type="component" value="Unassembled WGS sequence"/>
</dbReference>
<organism evidence="9 10">
    <name type="scientific">Marinobacter subterrani</name>
    <dbReference type="NCBI Taxonomy" id="1658765"/>
    <lineage>
        <taxon>Bacteria</taxon>
        <taxon>Pseudomonadati</taxon>
        <taxon>Pseudomonadota</taxon>
        <taxon>Gammaproteobacteria</taxon>
        <taxon>Pseudomonadales</taxon>
        <taxon>Marinobacteraceae</taxon>
        <taxon>Marinobacter</taxon>
    </lineage>
</organism>
<gene>
    <name evidence="9" type="ORF">Msub_11195</name>
</gene>
<sequence length="253" mass="26800">MKLQDSVIAITGGGQGLGRAMAEYLAAKGAKLALIDLMPEKLDEAVTACVAAGAEARSYVCNVAKEADVEETFEAIVNDFGHLNGLVNNAGILRDGLMVKVKDGEVERRMELSQWQAVIDVNLTGVFLCGREAATQMIKNGDQGAIINIASISRAGNMGQSNYSAAKAGVSALVPVWAKELARYGIRCAGIAPGFIETEMTASMKPEALEKMTAGIPLKRMGKPEEIASAAAFIFENDYVSGRMIEVDGALRL</sequence>
<dbReference type="GO" id="GO:0030497">
    <property type="term" value="P:fatty acid elongation"/>
    <property type="evidence" value="ECO:0007669"/>
    <property type="project" value="TreeGrafter"/>
</dbReference>
<dbReference type="FunFam" id="3.40.50.720:FF:000173">
    <property type="entry name" value="3-oxoacyl-[acyl-carrier protein] reductase"/>
    <property type="match status" value="1"/>
</dbReference>
<dbReference type="PRINTS" id="PR00081">
    <property type="entry name" value="GDHRDH"/>
</dbReference>
<accession>A0A0J7JAU9</accession>
<evidence type="ECO:0000256" key="4">
    <source>
        <dbReference type="ARBA" id="ARBA00050226"/>
    </source>
</evidence>
<dbReference type="PATRIC" id="fig|1658765.3.peg.1182"/>
<dbReference type="SUPFAM" id="SSF51735">
    <property type="entry name" value="NAD(P)-binding Rossmann-fold domains"/>
    <property type="match status" value="1"/>
</dbReference>
<dbReference type="GO" id="GO:0018511">
    <property type="term" value="F:2,3-dihydroxy-2,3-dihydro-p-cumate dehydrogenase activity"/>
    <property type="evidence" value="ECO:0007669"/>
    <property type="project" value="UniProtKB-EC"/>
</dbReference>
<dbReference type="OrthoDB" id="9804774at2"/>
<dbReference type="InterPro" id="IPR036291">
    <property type="entry name" value="NAD(P)-bd_dom_sf"/>
</dbReference>
<evidence type="ECO:0000313" key="9">
    <source>
        <dbReference type="EMBL" id="KMQ74996.1"/>
    </source>
</evidence>
<protein>
    <recommendedName>
        <fullName evidence="7">2,3-dihydroxy-2,3-dihydro-p-cumate dehydrogenase</fullName>
        <ecNumber evidence="6">1.3.1.58</ecNumber>
    </recommendedName>
    <alternativeName>
        <fullName evidence="3">Biphenyl-2,3-dihydro-2,3-diol dehydrogenase</fullName>
    </alternativeName>
</protein>
<name>A0A0J7JAU9_9GAMM</name>
<dbReference type="InterPro" id="IPR020904">
    <property type="entry name" value="Sc_DH/Rdtase_CS"/>
</dbReference>